<reference evidence="3" key="2">
    <citation type="submission" date="2022-03" db="EMBL/GenBank/DDBJ databases">
        <title>Draft title - Genomic analysis of global carrot germplasm unveils the trajectory of domestication and the origin of high carotenoid orange carrot.</title>
        <authorList>
            <person name="Iorizzo M."/>
            <person name="Ellison S."/>
            <person name="Senalik D."/>
            <person name="Macko-Podgorni A."/>
            <person name="Grzebelus D."/>
            <person name="Bostan H."/>
            <person name="Rolling W."/>
            <person name="Curaba J."/>
            <person name="Simon P."/>
        </authorList>
    </citation>
    <scope>NUCLEOTIDE SEQUENCE</scope>
    <source>
        <tissue evidence="3">Leaf</tissue>
    </source>
</reference>
<dbReference type="OMA" id="KKATHDV"/>
<dbReference type="PANTHER" id="PTHR46502:SF15">
    <property type="entry name" value="16 KDA PHLOEM PROTEIN 1"/>
    <property type="match status" value="1"/>
</dbReference>
<dbReference type="KEGG" id="dcr:108211949"/>
<gene>
    <name evidence="3" type="ORF">DCAR_0313221</name>
</gene>
<organism evidence="3 4">
    <name type="scientific">Daucus carota subsp. sativus</name>
    <name type="common">Carrot</name>
    <dbReference type="NCBI Taxonomy" id="79200"/>
    <lineage>
        <taxon>Eukaryota</taxon>
        <taxon>Viridiplantae</taxon>
        <taxon>Streptophyta</taxon>
        <taxon>Embryophyta</taxon>
        <taxon>Tracheophyta</taxon>
        <taxon>Spermatophyta</taxon>
        <taxon>Magnoliopsida</taxon>
        <taxon>eudicotyledons</taxon>
        <taxon>Gunneridae</taxon>
        <taxon>Pentapetalae</taxon>
        <taxon>asterids</taxon>
        <taxon>campanulids</taxon>
        <taxon>Apiales</taxon>
        <taxon>Apiaceae</taxon>
        <taxon>Apioideae</taxon>
        <taxon>Scandiceae</taxon>
        <taxon>Daucinae</taxon>
        <taxon>Daucus</taxon>
        <taxon>Daucus sect. Daucus</taxon>
    </lineage>
</organism>
<dbReference type="Pfam" id="PF00168">
    <property type="entry name" value="C2"/>
    <property type="match status" value="1"/>
</dbReference>
<dbReference type="SMART" id="SM00239">
    <property type="entry name" value="C2"/>
    <property type="match status" value="1"/>
</dbReference>
<keyword evidence="4" id="KW-1185">Reference proteome</keyword>
<evidence type="ECO:0000313" key="3">
    <source>
        <dbReference type="EMBL" id="WOG93933.1"/>
    </source>
</evidence>
<dbReference type="InterPro" id="IPR000008">
    <property type="entry name" value="C2_dom"/>
</dbReference>
<reference evidence="3" key="1">
    <citation type="journal article" date="2016" name="Nat. Genet.">
        <title>A high-quality carrot genome assembly provides new insights into carotenoid accumulation and asterid genome evolution.</title>
        <authorList>
            <person name="Iorizzo M."/>
            <person name="Ellison S."/>
            <person name="Senalik D."/>
            <person name="Zeng P."/>
            <person name="Satapoomin P."/>
            <person name="Huang J."/>
            <person name="Bowman M."/>
            <person name="Iovene M."/>
            <person name="Sanseverino W."/>
            <person name="Cavagnaro P."/>
            <person name="Yildiz M."/>
            <person name="Macko-Podgorni A."/>
            <person name="Moranska E."/>
            <person name="Grzebelus E."/>
            <person name="Grzebelus D."/>
            <person name="Ashrafi H."/>
            <person name="Zheng Z."/>
            <person name="Cheng S."/>
            <person name="Spooner D."/>
            <person name="Van Deynze A."/>
            <person name="Simon P."/>
        </authorList>
    </citation>
    <scope>NUCLEOTIDE SEQUENCE</scope>
    <source>
        <tissue evidence="3">Leaf</tissue>
    </source>
</reference>
<proteinExistence type="predicted"/>
<dbReference type="GO" id="GO:0046872">
    <property type="term" value="F:metal ion binding"/>
    <property type="evidence" value="ECO:0007669"/>
    <property type="project" value="UniProtKB-KW"/>
</dbReference>
<keyword evidence="2" id="KW-0106">Calcium</keyword>
<keyword evidence="1" id="KW-0479">Metal-binding</keyword>
<dbReference type="Proteomes" id="UP000077755">
    <property type="component" value="Chromosome 3"/>
</dbReference>
<dbReference type="Gene3D" id="2.60.40.150">
    <property type="entry name" value="C2 domain"/>
    <property type="match status" value="1"/>
</dbReference>
<name>A0A166BW30_DAUCS</name>
<protein>
    <submittedName>
        <fullName evidence="3">Uncharacterized protein</fullName>
    </submittedName>
</protein>
<dbReference type="EMBL" id="CP093345">
    <property type="protein sequence ID" value="WOG93933.1"/>
    <property type="molecule type" value="Genomic_DNA"/>
</dbReference>
<dbReference type="Gramene" id="KZN02956">
    <property type="protein sequence ID" value="KZN02956"/>
    <property type="gene ID" value="DCAR_011712"/>
</dbReference>
<dbReference type="PANTHER" id="PTHR46502">
    <property type="entry name" value="C2 DOMAIN-CONTAINING"/>
    <property type="match status" value="1"/>
</dbReference>
<dbReference type="InterPro" id="IPR035892">
    <property type="entry name" value="C2_domain_sf"/>
</dbReference>
<dbReference type="AlphaFoldDB" id="A0A166BW30"/>
<dbReference type="SUPFAM" id="SSF49562">
    <property type="entry name" value="C2 domain (Calcium/lipid-binding domain, CaLB)"/>
    <property type="match status" value="1"/>
</dbReference>
<sequence>MKTIGVMEVTLLNARGLKCTELFSGGIDPYVVLQYRTQERKSSVARGQGTKPVWDEKFNFRVEYPGANDQYKLILNVMDKDTFSADDHLGQATIYLKDLLALGVENGSAQLHPQKYSVVDSNQNYSGEIQVGITFTPKVQEGAGGEEYGGWRQSEI</sequence>
<dbReference type="OrthoDB" id="419768at2759"/>
<dbReference type="PROSITE" id="PS50004">
    <property type="entry name" value="C2"/>
    <property type="match status" value="1"/>
</dbReference>
<evidence type="ECO:0000256" key="1">
    <source>
        <dbReference type="ARBA" id="ARBA00022723"/>
    </source>
</evidence>
<evidence type="ECO:0000313" key="4">
    <source>
        <dbReference type="Proteomes" id="UP000077755"/>
    </source>
</evidence>
<evidence type="ECO:0000256" key="2">
    <source>
        <dbReference type="ARBA" id="ARBA00022837"/>
    </source>
</evidence>
<accession>A0A166BW30</accession>